<dbReference type="InterPro" id="IPR012338">
    <property type="entry name" value="Beta-lactam/transpept-like"/>
</dbReference>
<dbReference type="PANTHER" id="PTHR46825:SF9">
    <property type="entry name" value="BETA-LACTAMASE-RELATED DOMAIN-CONTAINING PROTEIN"/>
    <property type="match status" value="1"/>
</dbReference>
<evidence type="ECO:0000256" key="1">
    <source>
        <dbReference type="SAM" id="SignalP"/>
    </source>
</evidence>
<dbReference type="RefSeq" id="WP_170150384.1">
    <property type="nucleotide sequence ID" value="NZ_RBIM01000003.1"/>
</dbReference>
<dbReference type="AlphaFoldDB" id="A0A495DDD2"/>
<feature type="signal peptide" evidence="1">
    <location>
        <begin position="1"/>
        <end position="22"/>
    </location>
</feature>
<sequence>MLKSWVGFAVSAIILAATPIVAQTGAPHLDAVDEAVIPLMDEGLFPGVAIAVMRNGEPIHVGTHGVASIEHGVDVSPQTVFELASLTKAMTALAVMSLVEEGRLSLDDPLGQFIPETPERWDGITVGQLLSNMAGLAHRFEARPNGHFQLNYSVDEMLASAMATEMVANPGEDWNYSDQGYFLAGMVIEAVTGESYSAHMQTHYFAPLGMVQTGRLDQSAIIPHLAQGYAVVEGRLRRNRRVWQFGQMAHFGTLSSLTDMMRWEAELSAPTIVDAAALAATHEIQRPFDTGENCDSWGYARGWMAYQINGRLLVSHGGYAGTAYLREPASGLAVIVLTNREDAGGMISPLDMAWAAMHAIDASIPSTGPQCWQ</sequence>
<dbReference type="InterPro" id="IPR050491">
    <property type="entry name" value="AmpC-like"/>
</dbReference>
<reference evidence="3 4" key="1">
    <citation type="submission" date="2018-10" db="EMBL/GenBank/DDBJ databases">
        <title>Genomic Encyclopedia of Type Strains, Phase IV (KMG-IV): sequencing the most valuable type-strain genomes for metagenomic binning, comparative biology and taxonomic classification.</title>
        <authorList>
            <person name="Goeker M."/>
        </authorList>
    </citation>
    <scope>NUCLEOTIDE SEQUENCE [LARGE SCALE GENOMIC DNA]</scope>
    <source>
        <strain evidence="3 4">DSM 4734</strain>
    </source>
</reference>
<dbReference type="EMBL" id="RBIM01000003">
    <property type="protein sequence ID" value="RKR00347.1"/>
    <property type="molecule type" value="Genomic_DNA"/>
</dbReference>
<feature type="domain" description="Beta-lactamase-related" evidence="2">
    <location>
        <begin position="32"/>
        <end position="342"/>
    </location>
</feature>
<name>A0A495DDD2_9PROT</name>
<organism evidence="3 4">
    <name type="scientific">Maricaulis maris</name>
    <dbReference type="NCBI Taxonomy" id="74318"/>
    <lineage>
        <taxon>Bacteria</taxon>
        <taxon>Pseudomonadati</taxon>
        <taxon>Pseudomonadota</taxon>
        <taxon>Alphaproteobacteria</taxon>
        <taxon>Maricaulales</taxon>
        <taxon>Maricaulaceae</taxon>
        <taxon>Maricaulis</taxon>
    </lineage>
</organism>
<evidence type="ECO:0000259" key="2">
    <source>
        <dbReference type="Pfam" id="PF00144"/>
    </source>
</evidence>
<comment type="caution">
    <text evidence="3">The sequence shown here is derived from an EMBL/GenBank/DDBJ whole genome shotgun (WGS) entry which is preliminary data.</text>
</comment>
<dbReference type="Proteomes" id="UP000273675">
    <property type="component" value="Unassembled WGS sequence"/>
</dbReference>
<dbReference type="Pfam" id="PF00144">
    <property type="entry name" value="Beta-lactamase"/>
    <property type="match status" value="1"/>
</dbReference>
<dbReference type="InterPro" id="IPR001466">
    <property type="entry name" value="Beta-lactam-related"/>
</dbReference>
<dbReference type="PANTHER" id="PTHR46825">
    <property type="entry name" value="D-ALANYL-D-ALANINE-CARBOXYPEPTIDASE/ENDOPEPTIDASE AMPH"/>
    <property type="match status" value="1"/>
</dbReference>
<feature type="chain" id="PRO_5019868700" evidence="1">
    <location>
        <begin position="23"/>
        <end position="373"/>
    </location>
</feature>
<proteinExistence type="predicted"/>
<dbReference type="SUPFAM" id="SSF56601">
    <property type="entry name" value="beta-lactamase/transpeptidase-like"/>
    <property type="match status" value="1"/>
</dbReference>
<accession>A0A495DDD2</accession>
<evidence type="ECO:0000313" key="3">
    <source>
        <dbReference type="EMBL" id="RKR00347.1"/>
    </source>
</evidence>
<keyword evidence="1" id="KW-0732">Signal</keyword>
<evidence type="ECO:0000313" key="4">
    <source>
        <dbReference type="Proteomes" id="UP000273675"/>
    </source>
</evidence>
<gene>
    <name evidence="3" type="ORF">C7435_1553</name>
</gene>
<protein>
    <submittedName>
        <fullName evidence="3">CubicO group peptidase (Beta-lactamase class C family)</fullName>
    </submittedName>
</protein>
<dbReference type="Gene3D" id="3.40.710.10">
    <property type="entry name" value="DD-peptidase/beta-lactamase superfamily"/>
    <property type="match status" value="1"/>
</dbReference>